<organism evidence="1 2">
    <name type="scientific">Shewanella khirikhana</name>
    <dbReference type="NCBI Taxonomy" id="1965282"/>
    <lineage>
        <taxon>Bacteria</taxon>
        <taxon>Pseudomonadati</taxon>
        <taxon>Pseudomonadota</taxon>
        <taxon>Gammaproteobacteria</taxon>
        <taxon>Alteromonadales</taxon>
        <taxon>Shewanellaceae</taxon>
        <taxon>Shewanella</taxon>
    </lineage>
</organism>
<evidence type="ECO:0000313" key="1">
    <source>
        <dbReference type="EMBL" id="AZQ11895.1"/>
    </source>
</evidence>
<evidence type="ECO:0000313" key="2">
    <source>
        <dbReference type="Proteomes" id="UP000278437"/>
    </source>
</evidence>
<dbReference type="Proteomes" id="UP000278437">
    <property type="component" value="Chromosome"/>
</dbReference>
<dbReference type="EMBL" id="CP020373">
    <property type="protein sequence ID" value="AZQ11895.1"/>
    <property type="molecule type" value="Genomic_DNA"/>
</dbReference>
<reference evidence="2" key="1">
    <citation type="submission" date="2017-03" db="EMBL/GenBank/DDBJ databases">
        <title>Full genome sequence of a non-lethal Shewanella isolate that potentiates virulence of Vibio parahaemolyticus causing acute hepatopancreatic necrosis disease (AHPND) in shrimp.</title>
        <authorList>
            <person name="Prachumwat A."/>
            <person name="Sritunyalucksana K."/>
        </authorList>
    </citation>
    <scope>NUCLEOTIDE SEQUENCE [LARGE SCALE GENOMIC DNA]</scope>
    <source>
        <strain evidence="2">TH2012</strain>
    </source>
</reference>
<accession>A0ABM7DQD1</accession>
<proteinExistence type="predicted"/>
<keyword evidence="2" id="KW-1185">Reference proteome</keyword>
<protein>
    <submittedName>
        <fullName evidence="1">Uncharacterized protein</fullName>
    </submittedName>
</protein>
<gene>
    <name evidence="1" type="ORF">STH12_02826</name>
</gene>
<name>A0ABM7DQD1_9GAMM</name>
<sequence length="47" mass="5464">MLMFTPKPLVAWAGYSPESEVAIIHSMRRLTSRGCYLPLRCYILYPM</sequence>